<dbReference type="Gene3D" id="1.20.1250.20">
    <property type="entry name" value="MFS general substrate transporter like domains"/>
    <property type="match status" value="1"/>
</dbReference>
<dbReference type="GO" id="GO:0022857">
    <property type="term" value="F:transmembrane transporter activity"/>
    <property type="evidence" value="ECO:0007669"/>
    <property type="project" value="InterPro"/>
</dbReference>
<feature type="transmembrane region" description="Helical" evidence="6">
    <location>
        <begin position="282"/>
        <end position="302"/>
    </location>
</feature>
<evidence type="ECO:0000256" key="5">
    <source>
        <dbReference type="SAM" id="MobiDB-lite"/>
    </source>
</evidence>
<evidence type="ECO:0000256" key="3">
    <source>
        <dbReference type="ARBA" id="ARBA00022989"/>
    </source>
</evidence>
<feature type="compositionally biased region" description="Basic residues" evidence="5">
    <location>
        <begin position="29"/>
        <end position="50"/>
    </location>
</feature>
<evidence type="ECO:0000256" key="6">
    <source>
        <dbReference type="SAM" id="Phobius"/>
    </source>
</evidence>
<keyword evidence="2 6" id="KW-0812">Transmembrane</keyword>
<feature type="transmembrane region" description="Helical" evidence="6">
    <location>
        <begin position="194"/>
        <end position="215"/>
    </location>
</feature>
<dbReference type="FunCoup" id="A0A2J6TWT9">
    <property type="interactions" value="73"/>
</dbReference>
<feature type="transmembrane region" description="Helical" evidence="6">
    <location>
        <begin position="462"/>
        <end position="485"/>
    </location>
</feature>
<feature type="transmembrane region" description="Helical" evidence="6">
    <location>
        <begin position="352"/>
        <end position="377"/>
    </location>
</feature>
<dbReference type="InterPro" id="IPR011701">
    <property type="entry name" value="MFS"/>
</dbReference>
<feature type="transmembrane region" description="Helical" evidence="6">
    <location>
        <begin position="163"/>
        <end position="182"/>
    </location>
</feature>
<sequence length="598" mass="66445">MSNPEEQSESPIRIFQSIAGHSPTSPTLTRKHTNGSRIHRTHTGGSRIHRTSTNVSHKESRDPDLDINLPYRTFSDGVNLEEYTSEKPEGEMEGPFEPDGQHRYKLVTFVPNDPGNPKNWSKLYKWYCTMVVAVTCFVVAFCSAVITAGTVGPEKEFHVSEEISLLPITVFVVGFGIGPMAFAPLSEILGRRIIYGTTLLIAVIFIIPCAVAQNIQTLVVCRFIDGIAFSAPMTLVGGTLADLWRTEERGVPMAAFSAAPFIGPAVGPLIGGFLFDAAGWRWLYWIQLILAAVVWMLITFTVPETYAPTILAARANKLRASTGETDHVTEQDLDLRPFSERLRIFLIRPFQLLFGELIVFLVSVYMSVLYGLLYMFFVAYPIVYQEGKGYTPGITGLMFIPIALGVLCSAACAPLVNKHYMKLSNKHNGSPPAEVRLIPMMVSCWFIPIGLFIFAWTSYPHLIWVGPAIGGFPVGFGFIFLYNSANNYLVDSYQHQAASALAAKTFLRSFWGAAVVLFTVQMYHRLGYQWASSLLAFISLACCAIPYVFYFYGARIRRRSRFAYSGDDKEEKMEAGGESSGEASEVELERARSYVSTP</sequence>
<feature type="region of interest" description="Disordered" evidence="5">
    <location>
        <begin position="1"/>
        <end position="62"/>
    </location>
</feature>
<dbReference type="InterPro" id="IPR036259">
    <property type="entry name" value="MFS_trans_sf"/>
</dbReference>
<dbReference type="OrthoDB" id="6770063at2759"/>
<protein>
    <submittedName>
        <fullName evidence="8">MFS multidrug transporter-like protein</fullName>
    </submittedName>
</protein>
<organism evidence="8 9">
    <name type="scientific">Hyaloscypha bicolor E</name>
    <dbReference type="NCBI Taxonomy" id="1095630"/>
    <lineage>
        <taxon>Eukaryota</taxon>
        <taxon>Fungi</taxon>
        <taxon>Dikarya</taxon>
        <taxon>Ascomycota</taxon>
        <taxon>Pezizomycotina</taxon>
        <taxon>Leotiomycetes</taxon>
        <taxon>Helotiales</taxon>
        <taxon>Hyaloscyphaceae</taxon>
        <taxon>Hyaloscypha</taxon>
        <taxon>Hyaloscypha bicolor</taxon>
    </lineage>
</organism>
<accession>A0A2J6TWT9</accession>
<dbReference type="InterPro" id="IPR020846">
    <property type="entry name" value="MFS_dom"/>
</dbReference>
<comment type="subcellular location">
    <subcellularLocation>
        <location evidence="1">Membrane</location>
        <topology evidence="1">Multi-pass membrane protein</topology>
    </subcellularLocation>
</comment>
<evidence type="ECO:0000256" key="2">
    <source>
        <dbReference type="ARBA" id="ARBA00022692"/>
    </source>
</evidence>
<dbReference type="PANTHER" id="PTHR23502:SF48">
    <property type="entry name" value="MULTIDRUG TRANSPORTER, PUTATIVE (AFU_ORTHOLOGUE AFUA_5G02700)-RELATED"/>
    <property type="match status" value="1"/>
</dbReference>
<feature type="transmembrane region" description="Helical" evidence="6">
    <location>
        <begin position="506"/>
        <end position="524"/>
    </location>
</feature>
<feature type="transmembrane region" description="Helical" evidence="6">
    <location>
        <begin position="126"/>
        <end position="151"/>
    </location>
</feature>
<evidence type="ECO:0000313" key="9">
    <source>
        <dbReference type="Proteomes" id="UP000235371"/>
    </source>
</evidence>
<feature type="transmembrane region" description="Helical" evidence="6">
    <location>
        <begin position="437"/>
        <end position="456"/>
    </location>
</feature>
<dbReference type="EMBL" id="KZ613740">
    <property type="protein sequence ID" value="PMD67441.1"/>
    <property type="molecule type" value="Genomic_DNA"/>
</dbReference>
<proteinExistence type="predicted"/>
<evidence type="ECO:0000313" key="8">
    <source>
        <dbReference type="EMBL" id="PMD67441.1"/>
    </source>
</evidence>
<dbReference type="GO" id="GO:0005886">
    <property type="term" value="C:plasma membrane"/>
    <property type="evidence" value="ECO:0007669"/>
    <property type="project" value="TreeGrafter"/>
</dbReference>
<feature type="transmembrane region" description="Helical" evidence="6">
    <location>
        <begin position="227"/>
        <end position="244"/>
    </location>
</feature>
<dbReference type="STRING" id="1095630.A0A2J6TWT9"/>
<feature type="region of interest" description="Disordered" evidence="5">
    <location>
        <begin position="565"/>
        <end position="598"/>
    </location>
</feature>
<dbReference type="InParanoid" id="A0A2J6TWT9"/>
<dbReference type="Proteomes" id="UP000235371">
    <property type="component" value="Unassembled WGS sequence"/>
</dbReference>
<dbReference type="CDD" id="cd17323">
    <property type="entry name" value="MFS_Tpo1_MDR_like"/>
    <property type="match status" value="1"/>
</dbReference>
<evidence type="ECO:0000259" key="7">
    <source>
        <dbReference type="PROSITE" id="PS50850"/>
    </source>
</evidence>
<feature type="transmembrane region" description="Helical" evidence="6">
    <location>
        <begin position="251"/>
        <end position="270"/>
    </location>
</feature>
<keyword evidence="3 6" id="KW-1133">Transmembrane helix</keyword>
<dbReference type="SUPFAM" id="SSF103473">
    <property type="entry name" value="MFS general substrate transporter"/>
    <property type="match status" value="1"/>
</dbReference>
<name>A0A2J6TWT9_9HELO</name>
<dbReference type="Pfam" id="PF07690">
    <property type="entry name" value="MFS_1"/>
    <property type="match status" value="1"/>
</dbReference>
<feature type="transmembrane region" description="Helical" evidence="6">
    <location>
        <begin position="397"/>
        <end position="416"/>
    </location>
</feature>
<dbReference type="AlphaFoldDB" id="A0A2J6TWT9"/>
<feature type="transmembrane region" description="Helical" evidence="6">
    <location>
        <begin position="530"/>
        <end position="552"/>
    </location>
</feature>
<gene>
    <name evidence="8" type="ORF">K444DRAFT_579052</name>
</gene>
<keyword evidence="4 6" id="KW-0472">Membrane</keyword>
<dbReference type="FunFam" id="1.20.1250.20:FF:000011">
    <property type="entry name" value="MFS multidrug transporter, putative"/>
    <property type="match status" value="1"/>
</dbReference>
<feature type="domain" description="Major facilitator superfamily (MFS) profile" evidence="7">
    <location>
        <begin position="128"/>
        <end position="559"/>
    </location>
</feature>
<dbReference type="GeneID" id="36585719"/>
<dbReference type="RefSeq" id="XP_024744345.1">
    <property type="nucleotide sequence ID" value="XM_024877642.1"/>
</dbReference>
<evidence type="ECO:0000256" key="4">
    <source>
        <dbReference type="ARBA" id="ARBA00023136"/>
    </source>
</evidence>
<dbReference type="PANTHER" id="PTHR23502">
    <property type="entry name" value="MAJOR FACILITATOR SUPERFAMILY"/>
    <property type="match status" value="1"/>
</dbReference>
<keyword evidence="9" id="KW-1185">Reference proteome</keyword>
<dbReference type="PROSITE" id="PS50850">
    <property type="entry name" value="MFS"/>
    <property type="match status" value="1"/>
</dbReference>
<evidence type="ECO:0000256" key="1">
    <source>
        <dbReference type="ARBA" id="ARBA00004141"/>
    </source>
</evidence>
<reference evidence="8 9" key="1">
    <citation type="submission" date="2016-04" db="EMBL/GenBank/DDBJ databases">
        <title>A degradative enzymes factory behind the ericoid mycorrhizal symbiosis.</title>
        <authorList>
            <consortium name="DOE Joint Genome Institute"/>
            <person name="Martino E."/>
            <person name="Morin E."/>
            <person name="Grelet G."/>
            <person name="Kuo A."/>
            <person name="Kohler A."/>
            <person name="Daghino S."/>
            <person name="Barry K."/>
            <person name="Choi C."/>
            <person name="Cichocki N."/>
            <person name="Clum A."/>
            <person name="Copeland A."/>
            <person name="Hainaut M."/>
            <person name="Haridas S."/>
            <person name="Labutti K."/>
            <person name="Lindquist E."/>
            <person name="Lipzen A."/>
            <person name="Khouja H.-R."/>
            <person name="Murat C."/>
            <person name="Ohm R."/>
            <person name="Olson A."/>
            <person name="Spatafora J."/>
            <person name="Veneault-Fourrey C."/>
            <person name="Henrissat B."/>
            <person name="Grigoriev I."/>
            <person name="Martin F."/>
            <person name="Perotto S."/>
        </authorList>
    </citation>
    <scope>NUCLEOTIDE SEQUENCE [LARGE SCALE GENOMIC DNA]</scope>
    <source>
        <strain evidence="8 9">E</strain>
    </source>
</reference>
<feature type="compositionally biased region" description="Basic and acidic residues" evidence="5">
    <location>
        <begin position="566"/>
        <end position="575"/>
    </location>
</feature>